<protein>
    <submittedName>
        <fullName evidence="1">Capsid protein</fullName>
    </submittedName>
</protein>
<reference evidence="1" key="1">
    <citation type="submission" date="2020-02" db="EMBL/GenBank/DDBJ databases">
        <title>A reference catalog of swine virome.</title>
        <authorList>
            <person name="He B."/>
            <person name="Tu C."/>
        </authorList>
    </citation>
    <scope>NUCLEOTIDE SEQUENCE</scope>
    <source>
        <strain evidence="1">VIRES_YN02_2311448</strain>
    </source>
</reference>
<proteinExistence type="predicted"/>
<sequence>MPYAKSYRRRNYRYNRRRLSNRTVFSKTSAKSQARQIATLRNRLSTVERNNRPETQLHNNSASKEFTNSTFATTNDVWKVSLPGSSMTGQWLRSISLNIRGVVEYSDDYQTDVAVDHQRTCSYRFIVYSRKASGNNTIPISNIIDLSSSGTEYELNAVRPLKKGLTSYAKIYYDKSFTISSQNPIRKFNISLKKLMNLHKETTDTNPRGEIQFAVIASGLHFDTSYHQQIKVSFISTYAYNDVN</sequence>
<name>A0A894JNI5_9VIRU</name>
<evidence type="ECO:0000313" key="1">
    <source>
        <dbReference type="EMBL" id="QRV62038.1"/>
    </source>
</evidence>
<dbReference type="EMBL" id="MT135495">
    <property type="protein sequence ID" value="QRV62038.1"/>
    <property type="molecule type" value="Genomic_DNA"/>
</dbReference>
<accession>A0A894JNI5</accession>
<organism evidence="1">
    <name type="scientific">ssDNA virus sp</name>
    <dbReference type="NCBI Taxonomy" id="2593122"/>
    <lineage>
        <taxon>Viruses</taxon>
    </lineage>
</organism>